<comment type="similarity">
    <text evidence="2">In the C-terminal section; belongs to the class-I pyridoxal-phosphate-dependent aminotransferase family.</text>
</comment>
<dbReference type="CDD" id="cd00609">
    <property type="entry name" value="AAT_like"/>
    <property type="match status" value="1"/>
</dbReference>
<evidence type="ECO:0000313" key="10">
    <source>
        <dbReference type="Proteomes" id="UP000616779"/>
    </source>
</evidence>
<dbReference type="GO" id="GO:0008483">
    <property type="term" value="F:transaminase activity"/>
    <property type="evidence" value="ECO:0007669"/>
    <property type="project" value="UniProtKB-KW"/>
</dbReference>
<name>A0ABX1Y5Y2_9BACL</name>
<protein>
    <submittedName>
        <fullName evidence="9">Aminotransferase class I/II-fold pyridoxal phosphate-dependent enzyme</fullName>
    </submittedName>
</protein>
<dbReference type="InterPro" id="IPR036390">
    <property type="entry name" value="WH_DNA-bd_sf"/>
</dbReference>
<comment type="cofactor">
    <cofactor evidence="1">
        <name>pyridoxal 5'-phosphate</name>
        <dbReference type="ChEBI" id="CHEBI:597326"/>
    </cofactor>
</comment>
<dbReference type="PANTHER" id="PTHR46577">
    <property type="entry name" value="HTH-TYPE TRANSCRIPTIONAL REGULATORY PROTEIN GABR"/>
    <property type="match status" value="1"/>
</dbReference>
<keyword evidence="5" id="KW-0805">Transcription regulation</keyword>
<dbReference type="SUPFAM" id="SSF46785">
    <property type="entry name" value="Winged helix' DNA-binding domain"/>
    <property type="match status" value="1"/>
</dbReference>
<dbReference type="Proteomes" id="UP000616779">
    <property type="component" value="Unassembled WGS sequence"/>
</dbReference>
<proteinExistence type="inferred from homology"/>
<dbReference type="Pfam" id="PF00392">
    <property type="entry name" value="GntR"/>
    <property type="match status" value="1"/>
</dbReference>
<dbReference type="CDD" id="cd07377">
    <property type="entry name" value="WHTH_GntR"/>
    <property type="match status" value="1"/>
</dbReference>
<evidence type="ECO:0000256" key="5">
    <source>
        <dbReference type="ARBA" id="ARBA00023015"/>
    </source>
</evidence>
<dbReference type="RefSeq" id="WP_171647493.1">
    <property type="nucleotide sequence ID" value="NZ_WHOA01000220.1"/>
</dbReference>
<evidence type="ECO:0000256" key="2">
    <source>
        <dbReference type="ARBA" id="ARBA00005384"/>
    </source>
</evidence>
<dbReference type="InterPro" id="IPR051446">
    <property type="entry name" value="HTH_trans_reg/aminotransferase"/>
</dbReference>
<reference evidence="9 10" key="1">
    <citation type="submission" date="2019-10" db="EMBL/GenBank/DDBJ databases">
        <title>Description of Paenibacillus terrestris sp. nov.</title>
        <authorList>
            <person name="Carlier A."/>
            <person name="Qi S."/>
        </authorList>
    </citation>
    <scope>NUCLEOTIDE SEQUENCE [LARGE SCALE GENOMIC DNA]</scope>
    <source>
        <strain evidence="9 10">LMG 31458</strain>
    </source>
</reference>
<dbReference type="Gene3D" id="1.10.10.10">
    <property type="entry name" value="Winged helix-like DNA-binding domain superfamily/Winged helix DNA-binding domain"/>
    <property type="match status" value="1"/>
</dbReference>
<evidence type="ECO:0000256" key="6">
    <source>
        <dbReference type="ARBA" id="ARBA00023125"/>
    </source>
</evidence>
<evidence type="ECO:0000256" key="7">
    <source>
        <dbReference type="ARBA" id="ARBA00023163"/>
    </source>
</evidence>
<dbReference type="PROSITE" id="PS50949">
    <property type="entry name" value="HTH_GNTR"/>
    <property type="match status" value="1"/>
</dbReference>
<feature type="domain" description="HTH gntR-type" evidence="8">
    <location>
        <begin position="12"/>
        <end position="80"/>
    </location>
</feature>
<sequence>MFDILLKSDEQGPLYIQLYRHIRGLIQRGDIQDRTKLPSIRTLSQQIHFSKNTIETAYQMLIEEGYVISRPRSGLYVVAPSLHPPIPNQHAFNLPKDTQISNMKVLQSPHEAPIDFSLLEIDSESFPLQAWKACLNESFSYNSGRIHQYGDNKGEYALRLQIAHYLKQSRGVSCSPEQIIVGTGMSNSLHLLSKLIGQSARVAFEKNAIAQVGDIFTQNGYTVVPFPLSENELSIAEIIPTNIDAVYVTPSHRPSGSPLSYAIRQELIHWAYHNQSHIIEDDYDGEFRHAGKTIPSLQGLDQHGVVIYIGTFSKAFTPALRMNYMVLPHPLLPKLQTMERTLSSPSHMDQLAMALFMERGHWYRHIRRMRNTYRRKHEKMLQLIHTHLGSLVQIEGGGAGLHIELTVQIACSAEMLKELALTKGVRVYTTQQAELIPNNKKPKIYLGFGGITMKNMERGIQLLKEAWIR</sequence>
<keyword evidence="4" id="KW-0663">Pyridoxal phosphate</keyword>
<dbReference type="EMBL" id="WHOA01000220">
    <property type="protein sequence ID" value="NOU75651.1"/>
    <property type="molecule type" value="Genomic_DNA"/>
</dbReference>
<dbReference type="Pfam" id="PF00155">
    <property type="entry name" value="Aminotran_1_2"/>
    <property type="match status" value="1"/>
</dbReference>
<keyword evidence="10" id="KW-1185">Reference proteome</keyword>
<keyword evidence="3 9" id="KW-0032">Aminotransferase</keyword>
<dbReference type="InterPro" id="IPR015421">
    <property type="entry name" value="PyrdxlP-dep_Trfase_major"/>
</dbReference>
<evidence type="ECO:0000256" key="1">
    <source>
        <dbReference type="ARBA" id="ARBA00001933"/>
    </source>
</evidence>
<dbReference type="InterPro" id="IPR004839">
    <property type="entry name" value="Aminotransferase_I/II_large"/>
</dbReference>
<dbReference type="SMART" id="SM00345">
    <property type="entry name" value="HTH_GNTR"/>
    <property type="match status" value="1"/>
</dbReference>
<keyword evidence="6" id="KW-0238">DNA-binding</keyword>
<dbReference type="InterPro" id="IPR015424">
    <property type="entry name" value="PyrdxlP-dep_Trfase"/>
</dbReference>
<evidence type="ECO:0000259" key="8">
    <source>
        <dbReference type="PROSITE" id="PS50949"/>
    </source>
</evidence>
<accession>A0ABX1Y5Y2</accession>
<keyword evidence="7" id="KW-0804">Transcription</keyword>
<evidence type="ECO:0000256" key="4">
    <source>
        <dbReference type="ARBA" id="ARBA00022898"/>
    </source>
</evidence>
<dbReference type="InterPro" id="IPR000524">
    <property type="entry name" value="Tscrpt_reg_HTH_GntR"/>
</dbReference>
<comment type="caution">
    <text evidence="9">The sequence shown here is derived from an EMBL/GenBank/DDBJ whole genome shotgun (WGS) entry which is preliminary data.</text>
</comment>
<evidence type="ECO:0000313" key="9">
    <source>
        <dbReference type="EMBL" id="NOU75651.1"/>
    </source>
</evidence>
<gene>
    <name evidence="9" type="ORF">GC098_30485</name>
</gene>
<dbReference type="InterPro" id="IPR036388">
    <property type="entry name" value="WH-like_DNA-bd_sf"/>
</dbReference>
<organism evidence="9 10">
    <name type="scientific">Paenibacillus phytorum</name>
    <dbReference type="NCBI Taxonomy" id="2654977"/>
    <lineage>
        <taxon>Bacteria</taxon>
        <taxon>Bacillati</taxon>
        <taxon>Bacillota</taxon>
        <taxon>Bacilli</taxon>
        <taxon>Bacillales</taxon>
        <taxon>Paenibacillaceae</taxon>
        <taxon>Paenibacillus</taxon>
    </lineage>
</organism>
<dbReference type="Gene3D" id="3.40.640.10">
    <property type="entry name" value="Type I PLP-dependent aspartate aminotransferase-like (Major domain)"/>
    <property type="match status" value="1"/>
</dbReference>
<evidence type="ECO:0000256" key="3">
    <source>
        <dbReference type="ARBA" id="ARBA00022576"/>
    </source>
</evidence>
<dbReference type="SUPFAM" id="SSF53383">
    <property type="entry name" value="PLP-dependent transferases"/>
    <property type="match status" value="1"/>
</dbReference>
<dbReference type="PANTHER" id="PTHR46577:SF1">
    <property type="entry name" value="HTH-TYPE TRANSCRIPTIONAL REGULATORY PROTEIN GABR"/>
    <property type="match status" value="1"/>
</dbReference>
<keyword evidence="3 9" id="KW-0808">Transferase</keyword>